<dbReference type="Pfam" id="PF13175">
    <property type="entry name" value="AAA_15"/>
    <property type="match status" value="1"/>
</dbReference>
<evidence type="ECO:0000259" key="2">
    <source>
        <dbReference type="Pfam" id="PF13175"/>
    </source>
</evidence>
<gene>
    <name evidence="3" type="ORF">A5821_002041</name>
</gene>
<evidence type="ECO:0000313" key="3">
    <source>
        <dbReference type="EMBL" id="WYK00915.1"/>
    </source>
</evidence>
<organism evidence="3 4">
    <name type="scientific">Candidatus Enterococcus palustris</name>
    <dbReference type="NCBI Taxonomy" id="1834189"/>
    <lineage>
        <taxon>Bacteria</taxon>
        <taxon>Bacillati</taxon>
        <taxon>Bacillota</taxon>
        <taxon>Bacilli</taxon>
        <taxon>Lactobacillales</taxon>
        <taxon>Enterococcaceae</taxon>
        <taxon>Enterococcus</taxon>
    </lineage>
</organism>
<evidence type="ECO:0000313" key="4">
    <source>
        <dbReference type="Proteomes" id="UP000194948"/>
    </source>
</evidence>
<feature type="coiled-coil region" evidence="1">
    <location>
        <begin position="140"/>
        <end position="174"/>
    </location>
</feature>
<dbReference type="InterPro" id="IPR051396">
    <property type="entry name" value="Bact_Antivir_Def_Nuclease"/>
</dbReference>
<reference evidence="3" key="1">
    <citation type="submission" date="2017-05" db="EMBL/GenBank/DDBJ databases">
        <authorList>
            <consortium name="The Broad Institute Genomics Platform"/>
            <consortium name="The Broad Institute Genomic Center for Infectious Diseases"/>
            <person name="Earl A."/>
            <person name="Manson A."/>
            <person name="Schwartman J."/>
            <person name="Gilmore M."/>
            <person name="Abouelleil A."/>
            <person name="Cao P."/>
            <person name="Chapman S."/>
            <person name="Cusick C."/>
            <person name="Shea T."/>
            <person name="Young S."/>
            <person name="Neafsey D."/>
            <person name="Nusbaum C."/>
            <person name="Birren B."/>
        </authorList>
    </citation>
    <scope>NUCLEOTIDE SEQUENCE</scope>
    <source>
        <strain evidence="3">7F3_DIV0205</strain>
    </source>
</reference>
<reference evidence="3" key="2">
    <citation type="submission" date="2024-03" db="EMBL/GenBank/DDBJ databases">
        <title>The Genome Sequence of Enterococcus sp. DIV0205d.</title>
        <authorList>
            <consortium name="The Broad Institute Genomics Platform"/>
            <consortium name="The Broad Institute Microbial Omics Core"/>
            <consortium name="The Broad Institute Genomic Center for Infectious Diseases"/>
            <person name="Earl A."/>
            <person name="Manson A."/>
            <person name="Gilmore M."/>
            <person name="Schwartman J."/>
            <person name="Shea T."/>
            <person name="Abouelleil A."/>
            <person name="Cao P."/>
            <person name="Chapman S."/>
            <person name="Cusick C."/>
            <person name="Young S."/>
            <person name="Neafsey D."/>
            <person name="Nusbaum C."/>
            <person name="Birren B."/>
        </authorList>
    </citation>
    <scope>NUCLEOTIDE SEQUENCE</scope>
    <source>
        <strain evidence="3">7F3_DIV0205</strain>
    </source>
</reference>
<dbReference type="EMBL" id="CP147244">
    <property type="protein sequence ID" value="WYK00915.1"/>
    <property type="molecule type" value="Genomic_DNA"/>
</dbReference>
<keyword evidence="1" id="KW-0175">Coiled coil</keyword>
<dbReference type="InterPro" id="IPR027417">
    <property type="entry name" value="P-loop_NTPase"/>
</dbReference>
<dbReference type="Gene3D" id="3.40.50.300">
    <property type="entry name" value="P-loop containing nucleotide triphosphate hydrolases"/>
    <property type="match status" value="1"/>
</dbReference>
<dbReference type="RefSeq" id="WP_086314469.1">
    <property type="nucleotide sequence ID" value="NZ_CP147244.1"/>
</dbReference>
<dbReference type="PANTHER" id="PTHR43581:SF4">
    <property type="entry name" value="ATP_GTP PHOSPHATASE"/>
    <property type="match status" value="1"/>
</dbReference>
<dbReference type="AlphaFoldDB" id="A0AAQ3W8Y4"/>
<dbReference type="Proteomes" id="UP000194948">
    <property type="component" value="Chromosome"/>
</dbReference>
<proteinExistence type="predicted"/>
<feature type="domain" description="Endonuclease GajA/Old nuclease/RecF-like AAA" evidence="2">
    <location>
        <begin position="1"/>
        <end position="386"/>
    </location>
</feature>
<keyword evidence="4" id="KW-1185">Reference proteome</keyword>
<evidence type="ECO:0000256" key="1">
    <source>
        <dbReference type="SAM" id="Coils"/>
    </source>
</evidence>
<dbReference type="InterPro" id="IPR041685">
    <property type="entry name" value="AAA_GajA/Old/RecF-like"/>
</dbReference>
<name>A0AAQ3W8Y4_9ENTE</name>
<protein>
    <recommendedName>
        <fullName evidence="2">Endonuclease GajA/Old nuclease/RecF-like AAA domain-containing protein</fullName>
    </recommendedName>
</protein>
<dbReference type="PANTHER" id="PTHR43581">
    <property type="entry name" value="ATP/GTP PHOSPHATASE"/>
    <property type="match status" value="1"/>
</dbReference>
<sequence>MKLVKMKLVNFRGYGEEIFYFKQMTGLIGKNDVGKSTILEALDIFFNAENKNGVIQPDINDLLISCDEDKYYTITCFFEVPENEVVIIDDSNPTNLKEEYLLNKDGLLEIEKRWDCTGKSITNSSLSINIIADIPYIGEKQFLTMKIVELRKELENIKDEIDDYNDVNKSLKAEIRKRLYKFYTNDIEKREHPINIKNIETDTKTLWKSLSKNFPMYFLFQSDRNNSDGDNEIQTPLKAAARKAVSEKLEELEEIENYIINEVSKVGEDTLKKLSEFDNSIAKGLGTNYKTKAWDSLFSFNISDDKEIPINKRGSGVRRLILLSYFRAEAEKSFLRADSKGIIYAIEEPETSQHPDFQLMILQSLEKICENDNTQVIFTTHTPEIAKLFEPESLIFISKNSSEKPRVETNELDKINGIISSLGILPSVSSKFVICVEGENDLEFLKRTNQAVPELKEIIDLSEISIIPMAGSKLKQWIDRNYLEDSNVREFHIYDSDVNEYCEKIIEINRLNDGRRFGINTQLLEMENYIPPELISKEFGIDIPDVEVWKKTDVPKFLLDKTFLQIPDKKKREMALKGILNKKLPCNFTKEILENYGVYEELESWFIKFAECSR</sequence>
<dbReference type="SUPFAM" id="SSF52540">
    <property type="entry name" value="P-loop containing nucleoside triphosphate hydrolases"/>
    <property type="match status" value="1"/>
</dbReference>
<accession>A0AAQ3W8Y4</accession>